<feature type="non-terminal residue" evidence="1">
    <location>
        <position position="247"/>
    </location>
</feature>
<keyword evidence="2" id="KW-1185">Reference proteome</keyword>
<proteinExistence type="predicted"/>
<reference evidence="1" key="1">
    <citation type="submission" date="2021-02" db="EMBL/GenBank/DDBJ databases">
        <authorList>
            <person name="Dougan E. K."/>
            <person name="Rhodes N."/>
            <person name="Thang M."/>
            <person name="Chan C."/>
        </authorList>
    </citation>
    <scope>NUCLEOTIDE SEQUENCE</scope>
</reference>
<organism evidence="1 2">
    <name type="scientific">Symbiodinium pilosum</name>
    <name type="common">Dinoflagellate</name>
    <dbReference type="NCBI Taxonomy" id="2952"/>
    <lineage>
        <taxon>Eukaryota</taxon>
        <taxon>Sar</taxon>
        <taxon>Alveolata</taxon>
        <taxon>Dinophyceae</taxon>
        <taxon>Suessiales</taxon>
        <taxon>Symbiodiniaceae</taxon>
        <taxon>Symbiodinium</taxon>
    </lineage>
</organism>
<evidence type="ECO:0000313" key="2">
    <source>
        <dbReference type="Proteomes" id="UP000649617"/>
    </source>
</evidence>
<evidence type="ECO:0000313" key="1">
    <source>
        <dbReference type="EMBL" id="CAE7246925.1"/>
    </source>
</evidence>
<comment type="caution">
    <text evidence="1">The sequence shown here is derived from an EMBL/GenBank/DDBJ whole genome shotgun (WGS) entry which is preliminary data.</text>
</comment>
<accession>A0A812LU67</accession>
<dbReference type="OrthoDB" id="446145at2759"/>
<sequence length="247" mass="28025">DSDEIFGGWLNLDSRPQFFHCIPGSHRQRPAHNRRGFCRQKCTLEEMCRVEVSPGHVVIFYQDILHKVCRETIVEDSLRLFIGWRLTQSDLSLQDLASKAKPGVPDTDSIFDTQAVPLLPSGQHPPMYAKNHLLFWREELMAWSRQSVRDGCKELTKCGNCMVLLAPRRFSSLKCMGLPMYEEYSEEEKSIMKPAAAWTLSGRRVRLASVAAALRPSVVDDMSPCWQVPRSAKRRCGDASADAVEQT</sequence>
<protein>
    <submittedName>
        <fullName evidence="1">Uncharacterized protein</fullName>
    </submittedName>
</protein>
<dbReference type="EMBL" id="CAJNIZ010006058">
    <property type="protein sequence ID" value="CAE7246925.1"/>
    <property type="molecule type" value="Genomic_DNA"/>
</dbReference>
<feature type="non-terminal residue" evidence="1">
    <location>
        <position position="1"/>
    </location>
</feature>
<dbReference type="AlphaFoldDB" id="A0A812LU67"/>
<dbReference type="Proteomes" id="UP000649617">
    <property type="component" value="Unassembled WGS sequence"/>
</dbReference>
<name>A0A812LU67_SYMPI</name>
<gene>
    <name evidence="1" type="ORF">SPIL2461_LOCUS4566</name>
</gene>